<dbReference type="Proteomes" id="UP000220214">
    <property type="component" value="Chromosome 13"/>
</dbReference>
<dbReference type="OrthoDB" id="19714at2759"/>
<gene>
    <name evidence="8" type="ORF">PBNK65E_000398500</name>
    <name evidence="6" type="ORF">PBNK65NY_000398000</name>
    <name evidence="7" type="ORF">PBSP11A_000398400</name>
</gene>
<evidence type="ECO:0008006" key="12">
    <source>
        <dbReference type="Google" id="ProtNLM"/>
    </source>
</evidence>
<evidence type="ECO:0000313" key="11">
    <source>
        <dbReference type="Proteomes" id="UP000516480"/>
    </source>
</evidence>
<dbReference type="VEuPathDB" id="PlasmoDB:PBANKA_1348500"/>
<evidence type="ECO:0000256" key="3">
    <source>
        <dbReference type="ARBA" id="ARBA00022490"/>
    </source>
</evidence>
<dbReference type="GO" id="GO:0034715">
    <property type="term" value="C:pICln-Sm protein complex"/>
    <property type="evidence" value="ECO:0007669"/>
    <property type="project" value="TreeGrafter"/>
</dbReference>
<dbReference type="GO" id="GO:0005681">
    <property type="term" value="C:spliceosomal complex"/>
    <property type="evidence" value="ECO:0007669"/>
    <property type="project" value="TreeGrafter"/>
</dbReference>
<keyword evidence="3" id="KW-0963">Cytoplasm</keyword>
<dbReference type="Proteomes" id="UP000516480">
    <property type="component" value="Chromosome 13"/>
</dbReference>
<dbReference type="OMA" id="KLYIMEK"/>
<dbReference type="PANTHER" id="PTHR21399">
    <property type="entry name" value="CHLORIDE CONDUCTANCE REGULATORY PROTEIN ICLN"/>
    <property type="match status" value="1"/>
</dbReference>
<keyword evidence="4" id="KW-0539">Nucleus</keyword>
<evidence type="ECO:0000313" key="8">
    <source>
        <dbReference type="EMBL" id="SCN27989.1"/>
    </source>
</evidence>
<organism evidence="6 11">
    <name type="scientific">Plasmodium berghei</name>
    <dbReference type="NCBI Taxonomy" id="5821"/>
    <lineage>
        <taxon>Eukaryota</taxon>
        <taxon>Sar</taxon>
        <taxon>Alveolata</taxon>
        <taxon>Apicomplexa</taxon>
        <taxon>Aconoidasida</taxon>
        <taxon>Haemosporida</taxon>
        <taxon>Plasmodiidae</taxon>
        <taxon>Plasmodium</taxon>
        <taxon>Plasmodium (Vinckeia)</taxon>
    </lineage>
</organism>
<evidence type="ECO:0000256" key="1">
    <source>
        <dbReference type="ARBA" id="ARBA00004123"/>
    </source>
</evidence>
<feature type="region of interest" description="Disordered" evidence="5">
    <location>
        <begin position="199"/>
        <end position="246"/>
    </location>
</feature>
<dbReference type="GO" id="GO:0005829">
    <property type="term" value="C:cytosol"/>
    <property type="evidence" value="ECO:0007669"/>
    <property type="project" value="TreeGrafter"/>
</dbReference>
<accession>A0A1C6X5D9</accession>
<evidence type="ECO:0000313" key="6">
    <source>
        <dbReference type="EMBL" id="SCL98133.1"/>
    </source>
</evidence>
<dbReference type="AlphaFoldDB" id="A0A1C6X5D9"/>
<dbReference type="Pfam" id="PF03517">
    <property type="entry name" value="Voldacs"/>
    <property type="match status" value="1"/>
</dbReference>
<dbReference type="GO" id="GO:0045292">
    <property type="term" value="P:mRNA cis splicing, via spliceosome"/>
    <property type="evidence" value="ECO:0007669"/>
    <property type="project" value="TreeGrafter"/>
</dbReference>
<dbReference type="EMBL" id="LT614639">
    <property type="protein sequence ID" value="SCN27989.1"/>
    <property type="molecule type" value="Genomic_DNA"/>
</dbReference>
<reference evidence="9 11" key="1">
    <citation type="submission" date="2016-08" db="EMBL/GenBank/DDBJ databases">
        <authorList>
            <consortium name="Pathogen Informatics"/>
        </authorList>
    </citation>
    <scope>NUCLEOTIDE SEQUENCE [LARGE SCALE GENOMIC DNA]</scope>
    <source>
        <strain evidence="6 11">NK65 ny</strain>
        <strain evidence="8 10">NK65e</strain>
        <strain evidence="7 9">SP11 Antwerpcl1</strain>
    </source>
</reference>
<dbReference type="InterPro" id="IPR039924">
    <property type="entry name" value="ICln/Lot5/Saf5"/>
</dbReference>
<comment type="subcellular location">
    <subcellularLocation>
        <location evidence="2">Cytoplasm</location>
    </subcellularLocation>
    <subcellularLocation>
        <location evidence="1">Nucleus</location>
    </subcellularLocation>
</comment>
<feature type="compositionally biased region" description="Acidic residues" evidence="5">
    <location>
        <begin position="208"/>
        <end position="225"/>
    </location>
</feature>
<evidence type="ECO:0000256" key="4">
    <source>
        <dbReference type="ARBA" id="ARBA00023242"/>
    </source>
</evidence>
<feature type="compositionally biased region" description="Basic and acidic residues" evidence="5">
    <location>
        <begin position="226"/>
        <end position="246"/>
    </location>
</feature>
<protein>
    <recommendedName>
        <fullName evidence="12">Voldacs domain-containing protein</fullName>
    </recommendedName>
</protein>
<dbReference type="InterPro" id="IPR011993">
    <property type="entry name" value="PH-like_dom_sf"/>
</dbReference>
<sequence>MPISLNCVTEEYLNKLDGGGIDPVLYKGDEIKFIYNKLNLGIGKLYILGKRIIWIPNKDENNKKEKIIDFKDITTNNVYLNHYEKNKSFYIHILNELNSISIDSSTIALHAITSDKKIWDKPCVYIQLDTEIDDTDKDEDEMNVYTKYKKTSENEDSEDLKINDSDNDEMFNHDPIAPEIYLVGKNNLINDTIFKQMSNMDNTFNGDQSEDGEWDENEEEEEEKYENEKEEKDEKDDEVNKPCEDV</sequence>
<dbReference type="PANTHER" id="PTHR21399:SF0">
    <property type="entry name" value="METHYLOSOME SUBUNIT PICLN"/>
    <property type="match status" value="1"/>
</dbReference>
<evidence type="ECO:0000256" key="5">
    <source>
        <dbReference type="SAM" id="MobiDB-lite"/>
    </source>
</evidence>
<proteinExistence type="predicted"/>
<name>A0A1C6X5D9_PLABE</name>
<dbReference type="EMBL" id="LT608149">
    <property type="protein sequence ID" value="SCL98133.1"/>
    <property type="molecule type" value="Genomic_DNA"/>
</dbReference>
<feature type="region of interest" description="Disordered" evidence="5">
    <location>
        <begin position="148"/>
        <end position="169"/>
    </location>
</feature>
<dbReference type="GO" id="GO:0000387">
    <property type="term" value="P:spliceosomal snRNP assembly"/>
    <property type="evidence" value="ECO:0007669"/>
    <property type="project" value="TreeGrafter"/>
</dbReference>
<dbReference type="Proteomes" id="UP000219860">
    <property type="component" value="Chromosome 13"/>
</dbReference>
<evidence type="ECO:0000313" key="9">
    <source>
        <dbReference type="Proteomes" id="UP000219860"/>
    </source>
</evidence>
<evidence type="ECO:0000313" key="10">
    <source>
        <dbReference type="Proteomes" id="UP000220214"/>
    </source>
</evidence>
<evidence type="ECO:0000313" key="7">
    <source>
        <dbReference type="EMBL" id="SCM16758.1"/>
    </source>
</evidence>
<dbReference type="Gene3D" id="2.30.29.30">
    <property type="entry name" value="Pleckstrin-homology domain (PH domain)/Phosphotyrosine-binding domain (PTB)"/>
    <property type="match status" value="1"/>
</dbReference>
<evidence type="ECO:0000256" key="2">
    <source>
        <dbReference type="ARBA" id="ARBA00004496"/>
    </source>
</evidence>
<dbReference type="EMBL" id="LT608261">
    <property type="protein sequence ID" value="SCM16758.1"/>
    <property type="molecule type" value="Genomic_DNA"/>
</dbReference>